<dbReference type="EMBL" id="JAQQFM010000003">
    <property type="protein sequence ID" value="MFL9924200.1"/>
    <property type="molecule type" value="Genomic_DNA"/>
</dbReference>
<evidence type="ECO:0000313" key="2">
    <source>
        <dbReference type="Proteomes" id="UP001629246"/>
    </source>
</evidence>
<sequence length="62" mass="6958">MVQISIRDFTMVRAEKIPQHEVNRGSVSLIERTLGEANPQSENGAIGISMSRAMKTWLFVEP</sequence>
<protein>
    <submittedName>
        <fullName evidence="1">Uncharacterized protein</fullName>
    </submittedName>
</protein>
<gene>
    <name evidence="1" type="ORF">PQR62_07990</name>
</gene>
<proteinExistence type="predicted"/>
<reference evidence="1 2" key="1">
    <citation type="journal article" date="2024" name="Chem. Sci.">
        <title>Discovery of megapolipeptins by genome mining of a Burkholderiales bacteria collection.</title>
        <authorList>
            <person name="Paulo B.S."/>
            <person name="Recchia M.J.J."/>
            <person name="Lee S."/>
            <person name="Fergusson C.H."/>
            <person name="Romanowski S.B."/>
            <person name="Hernandez A."/>
            <person name="Krull N."/>
            <person name="Liu D.Y."/>
            <person name="Cavanagh H."/>
            <person name="Bos A."/>
            <person name="Gray C.A."/>
            <person name="Murphy B.T."/>
            <person name="Linington R.G."/>
            <person name="Eustaquio A.S."/>
        </authorList>
    </citation>
    <scope>NUCLEOTIDE SEQUENCE [LARGE SCALE GENOMIC DNA]</scope>
    <source>
        <strain evidence="1 2">RL21-008-BIB-A</strain>
    </source>
</reference>
<comment type="caution">
    <text evidence="1">The sequence shown here is derived from an EMBL/GenBank/DDBJ whole genome shotgun (WGS) entry which is preliminary data.</text>
</comment>
<evidence type="ECO:0000313" key="1">
    <source>
        <dbReference type="EMBL" id="MFL9924200.1"/>
    </source>
</evidence>
<accession>A0ABW9A8K2</accession>
<dbReference type="Proteomes" id="UP001629246">
    <property type="component" value="Unassembled WGS sequence"/>
</dbReference>
<name>A0ABW9A8K2_9BURK</name>
<keyword evidence="2" id="KW-1185">Reference proteome</keyword>
<organism evidence="1 2">
    <name type="scientific">Herbaspirillum lusitanum</name>
    <dbReference type="NCBI Taxonomy" id="213312"/>
    <lineage>
        <taxon>Bacteria</taxon>
        <taxon>Pseudomonadati</taxon>
        <taxon>Pseudomonadota</taxon>
        <taxon>Betaproteobacteria</taxon>
        <taxon>Burkholderiales</taxon>
        <taxon>Oxalobacteraceae</taxon>
        <taxon>Herbaspirillum</taxon>
    </lineage>
</organism>
<dbReference type="RefSeq" id="WP_408156579.1">
    <property type="nucleotide sequence ID" value="NZ_JAQQFM010000003.1"/>
</dbReference>